<keyword evidence="2" id="KW-0813">Transport</keyword>
<dbReference type="InterPro" id="IPR030678">
    <property type="entry name" value="Peptide/Ni-bd"/>
</dbReference>
<dbReference type="InterPro" id="IPR000914">
    <property type="entry name" value="SBP_5_dom"/>
</dbReference>
<dbReference type="CDD" id="cd00995">
    <property type="entry name" value="PBP2_NikA_DppA_OppA_like"/>
    <property type="match status" value="1"/>
</dbReference>
<comment type="caution">
    <text evidence="6">The sequence shown here is derived from an EMBL/GenBank/DDBJ whole genome shotgun (WGS) entry which is preliminary data.</text>
</comment>
<proteinExistence type="inferred from homology"/>
<dbReference type="PANTHER" id="PTHR30290:SF9">
    <property type="entry name" value="OLIGOPEPTIDE-BINDING PROTEIN APPA"/>
    <property type="match status" value="1"/>
</dbReference>
<dbReference type="PATRIC" id="fig|1273125.3.peg.227"/>
<evidence type="ECO:0000256" key="1">
    <source>
        <dbReference type="ARBA" id="ARBA00005695"/>
    </source>
</evidence>
<evidence type="ECO:0000313" key="6">
    <source>
        <dbReference type="EMBL" id="EOM78400.1"/>
    </source>
</evidence>
<keyword evidence="3 4" id="KW-0732">Signal</keyword>
<evidence type="ECO:0000313" key="7">
    <source>
        <dbReference type="Proteomes" id="UP000013525"/>
    </source>
</evidence>
<dbReference type="Gene3D" id="3.10.105.10">
    <property type="entry name" value="Dipeptide-binding Protein, Domain 3"/>
    <property type="match status" value="1"/>
</dbReference>
<dbReference type="InterPro" id="IPR006311">
    <property type="entry name" value="TAT_signal"/>
</dbReference>
<dbReference type="GO" id="GO:0042597">
    <property type="term" value="C:periplasmic space"/>
    <property type="evidence" value="ECO:0007669"/>
    <property type="project" value="UniProtKB-ARBA"/>
</dbReference>
<keyword evidence="7" id="KW-1185">Reference proteome</keyword>
<feature type="chain" id="PRO_5039288739" description="Solute-binding protein family 5 domain-containing protein" evidence="4">
    <location>
        <begin position="40"/>
        <end position="536"/>
    </location>
</feature>
<dbReference type="PROSITE" id="PS51257">
    <property type="entry name" value="PROKAR_LIPOPROTEIN"/>
    <property type="match status" value="1"/>
</dbReference>
<evidence type="ECO:0000256" key="3">
    <source>
        <dbReference type="ARBA" id="ARBA00022729"/>
    </source>
</evidence>
<dbReference type="EMBL" id="APMY01000004">
    <property type="protein sequence ID" value="EOM78400.1"/>
    <property type="molecule type" value="Genomic_DNA"/>
</dbReference>
<feature type="domain" description="Solute-binding protein family 5" evidence="5">
    <location>
        <begin position="100"/>
        <end position="432"/>
    </location>
</feature>
<feature type="signal peptide" evidence="4">
    <location>
        <begin position="1"/>
        <end position="39"/>
    </location>
</feature>
<dbReference type="Gene3D" id="3.40.190.10">
    <property type="entry name" value="Periplasmic binding protein-like II"/>
    <property type="match status" value="1"/>
</dbReference>
<dbReference type="RefSeq" id="WP_010836307.1">
    <property type="nucleotide sequence ID" value="NZ_APMY01000004.1"/>
</dbReference>
<dbReference type="eggNOG" id="COG0747">
    <property type="taxonomic scope" value="Bacteria"/>
</dbReference>
<dbReference type="PROSITE" id="PS51318">
    <property type="entry name" value="TAT"/>
    <property type="match status" value="1"/>
</dbReference>
<dbReference type="Pfam" id="PF00496">
    <property type="entry name" value="SBP_bac_5"/>
    <property type="match status" value="1"/>
</dbReference>
<protein>
    <recommendedName>
        <fullName evidence="5">Solute-binding protein family 5 domain-containing protein</fullName>
    </recommendedName>
</protein>
<dbReference type="SUPFAM" id="SSF53850">
    <property type="entry name" value="Periplasmic binding protein-like II"/>
    <property type="match status" value="1"/>
</dbReference>
<gene>
    <name evidence="6" type="ORF">Rrhod_0228</name>
</gene>
<evidence type="ECO:0000256" key="4">
    <source>
        <dbReference type="SAM" id="SignalP"/>
    </source>
</evidence>
<reference evidence="6 7" key="1">
    <citation type="journal article" date="2013" name="Genome Announc.">
        <title>Draft Genome Sequence of Rhodococcus rhodnii Strain LMG5362, a Symbiont of Rhodnius prolixus (Hemiptera, Reduviidae, Triatominae), the Principle Vector of Trypanosoma cruzi.</title>
        <authorList>
            <person name="Pachebat J.A."/>
            <person name="van Keulen G."/>
            <person name="Whitten M.M."/>
            <person name="Girdwood S."/>
            <person name="Del Sol R."/>
            <person name="Dyson P.J."/>
            <person name="Facey P.D."/>
        </authorList>
    </citation>
    <scope>NUCLEOTIDE SEQUENCE [LARGE SCALE GENOMIC DNA]</scope>
    <source>
        <strain evidence="6 7">LMG 5362</strain>
    </source>
</reference>
<dbReference type="GO" id="GO:0043190">
    <property type="term" value="C:ATP-binding cassette (ABC) transporter complex"/>
    <property type="evidence" value="ECO:0007669"/>
    <property type="project" value="InterPro"/>
</dbReference>
<dbReference type="GO" id="GO:0015833">
    <property type="term" value="P:peptide transport"/>
    <property type="evidence" value="ECO:0007669"/>
    <property type="project" value="TreeGrafter"/>
</dbReference>
<name>R7WT02_9NOCA</name>
<dbReference type="PANTHER" id="PTHR30290">
    <property type="entry name" value="PERIPLASMIC BINDING COMPONENT OF ABC TRANSPORTER"/>
    <property type="match status" value="1"/>
</dbReference>
<organism evidence="6 7">
    <name type="scientific">Rhodococcus rhodnii LMG 5362</name>
    <dbReference type="NCBI Taxonomy" id="1273125"/>
    <lineage>
        <taxon>Bacteria</taxon>
        <taxon>Bacillati</taxon>
        <taxon>Actinomycetota</taxon>
        <taxon>Actinomycetes</taxon>
        <taxon>Mycobacteriales</taxon>
        <taxon>Nocardiaceae</taxon>
        <taxon>Rhodococcus</taxon>
    </lineage>
</organism>
<dbReference type="InterPro" id="IPR039424">
    <property type="entry name" value="SBP_5"/>
</dbReference>
<dbReference type="Proteomes" id="UP000013525">
    <property type="component" value="Unassembled WGS sequence"/>
</dbReference>
<accession>R7WT02</accession>
<evidence type="ECO:0000259" key="5">
    <source>
        <dbReference type="Pfam" id="PF00496"/>
    </source>
</evidence>
<evidence type="ECO:0000256" key="2">
    <source>
        <dbReference type="ARBA" id="ARBA00022448"/>
    </source>
</evidence>
<comment type="similarity">
    <text evidence="1">Belongs to the bacterial solute-binding protein 5 family.</text>
</comment>
<dbReference type="PIRSF" id="PIRSF002741">
    <property type="entry name" value="MppA"/>
    <property type="match status" value="1"/>
</dbReference>
<dbReference type="AlphaFoldDB" id="R7WT02"/>
<dbReference type="GO" id="GO:1904680">
    <property type="term" value="F:peptide transmembrane transporter activity"/>
    <property type="evidence" value="ECO:0007669"/>
    <property type="project" value="TreeGrafter"/>
</dbReference>
<sequence length="536" mass="57869">MPVSIRPPDSVIRPTRRAFLGMSLALALGAATGCSSAVAELRSGAATSAATGPVRGGTLRVGVLQDLVAGGVMMGTHSTATLLTGLAFDRLVEYSDGTLTPQPSLATEWTISPDGRRFEFTLRDDVRYHSGRPFTSADAEFSLRAYADPVWTAQLRSTAAAITSFDSSDPHRLVLGLDAPVGNLFDLLSMVPMIDAESAEDLRAGLRYVGTGPFRFAARTPNSRIEFVRNDSYWQPERPYLDGVAVTIVPDASALLSSVRAGQVDISPDLTYRDANNLTRLGGFRVVDGNGAESNAYLGMNVLAPGLSDVRVRRAVALAVDRDRIVDEVYRGSARAASLPWPESSPAYDPVKDRTFTRDVEAARALLDEARRDGDVPAIPLSYSAGSPSYEVIAQIVQADLAEAGLEIRLDPVEYTVAIERLTSGEFPGIWLLQHGFAQYQPSTLTVSAYPFNARRNASNFRSDDYIRIADAAWRIPDGASPDAIARYGELSDALLDSVFLAELAVVTPRTVVSSRVQEFTWNRRGEALLAGTYLS</sequence>